<dbReference type="RefSeq" id="WP_284388614.1">
    <property type="nucleotide sequence ID" value="NZ_BSNK01000001.1"/>
</dbReference>
<dbReference type="Gene3D" id="3.30.413.10">
    <property type="entry name" value="Sulfite Reductase Hemoprotein, domain 1"/>
    <property type="match status" value="2"/>
</dbReference>
<dbReference type="PANTHER" id="PTHR32439:SF9">
    <property type="entry name" value="BLR3264 PROTEIN"/>
    <property type="match status" value="1"/>
</dbReference>
<evidence type="ECO:0000313" key="10">
    <source>
        <dbReference type="Proteomes" id="UP001161391"/>
    </source>
</evidence>
<feature type="domain" description="Nitrite/sulphite reductase 4Fe-4S" evidence="7">
    <location>
        <begin position="407"/>
        <end position="543"/>
    </location>
</feature>
<dbReference type="InterPro" id="IPR045854">
    <property type="entry name" value="NO2/SO3_Rdtase_4Fe4S_sf"/>
</dbReference>
<keyword evidence="4" id="KW-0560">Oxidoreductase</keyword>
<reference evidence="9" key="1">
    <citation type="journal article" date="2014" name="Int. J. Syst. Evol. Microbiol.">
        <title>Complete genome of a new Firmicutes species belonging to the dominant human colonic microbiota ('Ruminococcus bicirculans') reveals two chromosomes and a selective capacity to utilize plant glucans.</title>
        <authorList>
            <consortium name="NISC Comparative Sequencing Program"/>
            <person name="Wegmann U."/>
            <person name="Louis P."/>
            <person name="Goesmann A."/>
            <person name="Henrissat B."/>
            <person name="Duncan S.H."/>
            <person name="Flint H.J."/>
        </authorList>
    </citation>
    <scope>NUCLEOTIDE SEQUENCE</scope>
    <source>
        <strain evidence="9">NBRC 108219</strain>
    </source>
</reference>
<dbReference type="SUPFAM" id="SSF56014">
    <property type="entry name" value="Nitrite and sulphite reductase 4Fe-4S domain-like"/>
    <property type="match status" value="2"/>
</dbReference>
<evidence type="ECO:0000259" key="8">
    <source>
        <dbReference type="Pfam" id="PF03460"/>
    </source>
</evidence>
<keyword evidence="10" id="KW-1185">Reference proteome</keyword>
<comment type="caution">
    <text evidence="9">The sequence shown here is derived from an EMBL/GenBank/DDBJ whole genome shotgun (WGS) entry which is preliminary data.</text>
</comment>
<keyword evidence="1" id="KW-0004">4Fe-4S</keyword>
<keyword evidence="6" id="KW-0411">Iron-sulfur</keyword>
<sequence>MYRYDEFDAEFVHSRVAQFRDQVVRRLDGRLSEAEFRPLRLMNGLYLQLHAYMLRVAVPYGTLRSDQLRMLAHLADKYDKGYGHVTTRQNMQFNWPVLSDVPEMLTDLASVDMHAIQTSGNCIRNVTCDPYAGAAADEIEDPRPMAELIRQWSMLHPEFAFLPRKFKIAVTASSQDRAMIKGHDIGIQVVRNEAGEVGYHIIVGGGLGRTPVIGQTLRAFLPKDDLLPYLEATMRVYNRFGRRDNKYKARIKILVRETGIEDFTRLVEDEFAALDPSDIAVGAAERARIATYFASPAFETGIKPLDMASQPEVFRKWVDTNVVAHAAPGYAIVNISLKDPERAPGDVTTEQMRAVADLADAHSFGELRFTHQQNIVLAHVRQDALRAVWDGLVAADLEDANINLIGDIICCPGMDFCALATARSIPVAQAIAERFEDHDRQQAIGEMQIKISGCINACGHHHVGHIGILGLEKAGVEFYQVTLGGDATQTAAIGDKMGAGFSQEELVDGIERIVDFYVGAREHDERFLDTYRRLGTEAFKEVLYASA</sequence>
<evidence type="ECO:0000256" key="4">
    <source>
        <dbReference type="ARBA" id="ARBA00023002"/>
    </source>
</evidence>
<dbReference type="InterPro" id="IPR005117">
    <property type="entry name" value="NiRdtase/SiRdtase_haem-b_fer"/>
</dbReference>
<feature type="domain" description="Nitrite/sulphite reductase 4Fe-4S" evidence="7">
    <location>
        <begin position="119"/>
        <end position="271"/>
    </location>
</feature>
<keyword evidence="2" id="KW-0349">Heme</keyword>
<name>A0ABQ5VAF3_9PROT</name>
<accession>A0ABQ5VAF3</accession>
<dbReference type="Gene3D" id="3.90.480.10">
    <property type="entry name" value="Sulfite Reductase Hemoprotein,Domain 2"/>
    <property type="match status" value="1"/>
</dbReference>
<organism evidence="9 10">
    <name type="scientific">Algimonas ampicilliniresistens</name>
    <dbReference type="NCBI Taxonomy" id="1298735"/>
    <lineage>
        <taxon>Bacteria</taxon>
        <taxon>Pseudomonadati</taxon>
        <taxon>Pseudomonadota</taxon>
        <taxon>Alphaproteobacteria</taxon>
        <taxon>Maricaulales</taxon>
        <taxon>Robiginitomaculaceae</taxon>
        <taxon>Algimonas</taxon>
    </lineage>
</organism>
<protein>
    <submittedName>
        <fullName evidence="9">Sulfite reductase</fullName>
    </submittedName>
</protein>
<evidence type="ECO:0000313" key="9">
    <source>
        <dbReference type="EMBL" id="GLQ23317.1"/>
    </source>
</evidence>
<evidence type="ECO:0000259" key="7">
    <source>
        <dbReference type="Pfam" id="PF01077"/>
    </source>
</evidence>
<evidence type="ECO:0000256" key="6">
    <source>
        <dbReference type="ARBA" id="ARBA00023014"/>
    </source>
</evidence>
<keyword evidence="3" id="KW-0479">Metal-binding</keyword>
<keyword evidence="5" id="KW-0408">Iron</keyword>
<evidence type="ECO:0000256" key="2">
    <source>
        <dbReference type="ARBA" id="ARBA00022617"/>
    </source>
</evidence>
<feature type="domain" description="Nitrite/Sulfite reductase ferredoxin-like" evidence="8">
    <location>
        <begin position="52"/>
        <end position="110"/>
    </location>
</feature>
<reference evidence="9" key="2">
    <citation type="submission" date="2023-01" db="EMBL/GenBank/DDBJ databases">
        <title>Draft genome sequence of Algimonas ampicilliniresistens strain NBRC 108219.</title>
        <authorList>
            <person name="Sun Q."/>
            <person name="Mori K."/>
        </authorList>
    </citation>
    <scope>NUCLEOTIDE SEQUENCE</scope>
    <source>
        <strain evidence="9">NBRC 108219</strain>
    </source>
</reference>
<dbReference type="PANTHER" id="PTHR32439">
    <property type="entry name" value="FERREDOXIN--NITRITE REDUCTASE, CHLOROPLASTIC"/>
    <property type="match status" value="1"/>
</dbReference>
<gene>
    <name evidence="9" type="ORF">GCM10007853_11910</name>
</gene>
<feature type="domain" description="Nitrite/Sulfite reductase ferredoxin-like" evidence="8">
    <location>
        <begin position="344"/>
        <end position="394"/>
    </location>
</feature>
<evidence type="ECO:0000256" key="3">
    <source>
        <dbReference type="ARBA" id="ARBA00022723"/>
    </source>
</evidence>
<dbReference type="InterPro" id="IPR036136">
    <property type="entry name" value="Nit/Sulf_reduc_fer-like_dom_sf"/>
</dbReference>
<dbReference type="Pfam" id="PF01077">
    <property type="entry name" value="NIR_SIR"/>
    <property type="match status" value="2"/>
</dbReference>
<evidence type="ECO:0000256" key="5">
    <source>
        <dbReference type="ARBA" id="ARBA00023004"/>
    </source>
</evidence>
<dbReference type="InterPro" id="IPR051329">
    <property type="entry name" value="NIR_SIR_4Fe-4S"/>
</dbReference>
<dbReference type="SUPFAM" id="SSF55124">
    <property type="entry name" value="Nitrite/Sulfite reductase N-terminal domain-like"/>
    <property type="match status" value="2"/>
</dbReference>
<dbReference type="Proteomes" id="UP001161391">
    <property type="component" value="Unassembled WGS sequence"/>
</dbReference>
<dbReference type="InterPro" id="IPR006067">
    <property type="entry name" value="NO2/SO3_Rdtase_4Fe4S_dom"/>
</dbReference>
<proteinExistence type="predicted"/>
<dbReference type="EMBL" id="BSNK01000001">
    <property type="protein sequence ID" value="GLQ23317.1"/>
    <property type="molecule type" value="Genomic_DNA"/>
</dbReference>
<evidence type="ECO:0000256" key="1">
    <source>
        <dbReference type="ARBA" id="ARBA00022485"/>
    </source>
</evidence>
<dbReference type="Pfam" id="PF03460">
    <property type="entry name" value="NIR_SIR_ferr"/>
    <property type="match status" value="2"/>
</dbReference>